<organism evidence="2 4">
    <name type="scientific">Agreia bicolorata</name>
    <dbReference type="NCBI Taxonomy" id="110935"/>
    <lineage>
        <taxon>Bacteria</taxon>
        <taxon>Bacillati</taxon>
        <taxon>Actinomycetota</taxon>
        <taxon>Actinomycetes</taxon>
        <taxon>Micrococcales</taxon>
        <taxon>Microbacteriaceae</taxon>
        <taxon>Agreia</taxon>
    </lineage>
</organism>
<accession>A0A1T4WWD8</accession>
<dbReference type="EMBL" id="FUYG01000001">
    <property type="protein sequence ID" value="SKA81178.1"/>
    <property type="molecule type" value="Genomic_DNA"/>
</dbReference>
<dbReference type="RefSeq" id="WP_044442494.1">
    <property type="nucleotide sequence ID" value="NZ_FUYG01000001.1"/>
</dbReference>
<dbReference type="SUPFAM" id="SSF52833">
    <property type="entry name" value="Thioredoxin-like"/>
    <property type="match status" value="1"/>
</dbReference>
<reference evidence="1" key="2">
    <citation type="submission" date="2015-02" db="EMBL/GenBank/DDBJ databases">
        <authorList>
            <person name="Vasilyev I.Y."/>
            <person name="Siniagina M.N."/>
            <person name="Malanin S.Y."/>
            <person name="Boulygina E.A."/>
            <person name="Grygoryeva T.V."/>
            <person name="Yarullina D.R."/>
            <person name="Ilinskaya O.N."/>
        </authorList>
    </citation>
    <scope>NUCLEOTIDE SEQUENCE</scope>
    <source>
        <strain evidence="1">VKM Ac-1804</strain>
    </source>
</reference>
<dbReference type="Proteomes" id="UP000189735">
    <property type="component" value="Unassembled WGS sequence"/>
</dbReference>
<gene>
    <name evidence="2" type="ORF">SAMN06295879_0292</name>
    <name evidence="1" type="ORF">TZ00_13615</name>
</gene>
<proteinExistence type="predicted"/>
<evidence type="ECO:0000313" key="1">
    <source>
        <dbReference type="EMBL" id="KJC63573.1"/>
    </source>
</evidence>
<reference evidence="2" key="4">
    <citation type="submission" date="2017-02" db="EMBL/GenBank/DDBJ databases">
        <authorList>
            <person name="Peterson S.W."/>
        </authorList>
    </citation>
    <scope>NUCLEOTIDE SEQUENCE [LARGE SCALE GENOMIC DNA]</scope>
    <source>
        <strain evidence="2">VKM Ac-2052</strain>
    </source>
</reference>
<evidence type="ECO:0000313" key="4">
    <source>
        <dbReference type="Proteomes" id="UP000189735"/>
    </source>
</evidence>
<dbReference type="Gene3D" id="3.40.30.10">
    <property type="entry name" value="Glutaredoxin"/>
    <property type="match status" value="1"/>
</dbReference>
<dbReference type="Pfam" id="PF05768">
    <property type="entry name" value="Glrx-like"/>
    <property type="match status" value="1"/>
</dbReference>
<dbReference type="AlphaFoldDB" id="A0A1T4WWD8"/>
<name>A0A1T4WWD8_9MICO</name>
<protein>
    <submittedName>
        <fullName evidence="2">Glutaredoxin-like domain</fullName>
    </submittedName>
</protein>
<keyword evidence="3" id="KW-1185">Reference proteome</keyword>
<dbReference type="InterPro" id="IPR036249">
    <property type="entry name" value="Thioredoxin-like_sf"/>
</dbReference>
<dbReference type="EMBL" id="JYFC01000006">
    <property type="protein sequence ID" value="KJC63573.1"/>
    <property type="molecule type" value="Genomic_DNA"/>
</dbReference>
<sequence length="93" mass="10329">MPAIQLTLLSKPGCHLCDDARQVVTDVLATFPPRDGSPLVAFDEKSILDDPELFDEYVEEIPVVLINGRVHTIWRVDPARLTNALTTELEESA</sequence>
<dbReference type="Proteomes" id="UP000032503">
    <property type="component" value="Unassembled WGS sequence"/>
</dbReference>
<evidence type="ECO:0000313" key="2">
    <source>
        <dbReference type="EMBL" id="SKA81178.1"/>
    </source>
</evidence>
<reference evidence="4" key="3">
    <citation type="submission" date="2017-02" db="EMBL/GenBank/DDBJ databases">
        <authorList>
            <person name="Varghese N."/>
            <person name="Submissions S."/>
        </authorList>
    </citation>
    <scope>NUCLEOTIDE SEQUENCE [LARGE SCALE GENOMIC DNA]</scope>
    <source>
        <strain evidence="4">VKM Ac-2052</strain>
    </source>
</reference>
<reference evidence="1 3" key="1">
    <citation type="journal article" date="2001" name="Int. J. Syst. Evol. Microbiol.">
        <title>Agreia bicolorata gen. nov., sp. nov., to accommodate actinobacteria isolated from narrow reed grass infected by the nematode Heteroanguina graminophila.</title>
        <authorList>
            <person name="Evtushenko L.I."/>
            <person name="Dorofeeva L.V."/>
            <person name="Dobrovolskaya T.G."/>
            <person name="Streshinskaya G.M."/>
            <person name="Subbotin S.A."/>
            <person name="Tiedje J.M."/>
        </authorList>
    </citation>
    <scope>NUCLEOTIDE SEQUENCE [LARGE SCALE GENOMIC DNA]</scope>
    <source>
        <strain evidence="1 3">VKM Ac-1804</strain>
    </source>
</reference>
<dbReference type="InterPro" id="IPR008554">
    <property type="entry name" value="Glutaredoxin-like"/>
</dbReference>
<evidence type="ECO:0000313" key="3">
    <source>
        <dbReference type="Proteomes" id="UP000032503"/>
    </source>
</evidence>